<protein>
    <submittedName>
        <fullName evidence="2">Uncharacterized protein</fullName>
    </submittedName>
</protein>
<sequence>MSKRASPEPANEARCTKRANLDGDDEQSGLLVELILDVVFGSRSCASRRHSVEYLVSMRHAPTLDTSRYVEHMKARDSSMPLEVVSTTWNLLRDYFGRRLQTTQGPVAPPKVM</sequence>
<keyword evidence="3" id="KW-1185">Reference proteome</keyword>
<gene>
    <name evidence="2" type="ORF">BGZ65_006951</name>
</gene>
<evidence type="ECO:0000313" key="2">
    <source>
        <dbReference type="EMBL" id="KAF9949958.1"/>
    </source>
</evidence>
<feature type="non-terminal residue" evidence="2">
    <location>
        <position position="113"/>
    </location>
</feature>
<dbReference type="EMBL" id="JAAAHW010007236">
    <property type="protein sequence ID" value="KAF9949958.1"/>
    <property type="molecule type" value="Genomic_DNA"/>
</dbReference>
<organism evidence="2 3">
    <name type="scientific">Modicella reniformis</name>
    <dbReference type="NCBI Taxonomy" id="1440133"/>
    <lineage>
        <taxon>Eukaryota</taxon>
        <taxon>Fungi</taxon>
        <taxon>Fungi incertae sedis</taxon>
        <taxon>Mucoromycota</taxon>
        <taxon>Mortierellomycotina</taxon>
        <taxon>Mortierellomycetes</taxon>
        <taxon>Mortierellales</taxon>
        <taxon>Mortierellaceae</taxon>
        <taxon>Modicella</taxon>
    </lineage>
</organism>
<name>A0A9P6LXZ6_9FUNG</name>
<proteinExistence type="predicted"/>
<dbReference type="Proteomes" id="UP000749646">
    <property type="component" value="Unassembled WGS sequence"/>
</dbReference>
<dbReference type="AlphaFoldDB" id="A0A9P6LXZ6"/>
<comment type="caution">
    <text evidence="2">The sequence shown here is derived from an EMBL/GenBank/DDBJ whole genome shotgun (WGS) entry which is preliminary data.</text>
</comment>
<reference evidence="2" key="1">
    <citation type="journal article" date="2020" name="Fungal Divers.">
        <title>Resolving the Mortierellaceae phylogeny through synthesis of multi-gene phylogenetics and phylogenomics.</title>
        <authorList>
            <person name="Vandepol N."/>
            <person name="Liber J."/>
            <person name="Desiro A."/>
            <person name="Na H."/>
            <person name="Kennedy M."/>
            <person name="Barry K."/>
            <person name="Grigoriev I.V."/>
            <person name="Miller A.N."/>
            <person name="O'Donnell K."/>
            <person name="Stajich J.E."/>
            <person name="Bonito G."/>
        </authorList>
    </citation>
    <scope>NUCLEOTIDE SEQUENCE</scope>
    <source>
        <strain evidence="2">MES-2147</strain>
    </source>
</reference>
<evidence type="ECO:0000256" key="1">
    <source>
        <dbReference type="SAM" id="MobiDB-lite"/>
    </source>
</evidence>
<accession>A0A9P6LXZ6</accession>
<feature type="region of interest" description="Disordered" evidence="1">
    <location>
        <begin position="1"/>
        <end position="23"/>
    </location>
</feature>
<evidence type="ECO:0000313" key="3">
    <source>
        <dbReference type="Proteomes" id="UP000749646"/>
    </source>
</evidence>